<keyword evidence="3" id="KW-1185">Reference proteome</keyword>
<dbReference type="Pfam" id="PF10547">
    <property type="entry name" value="P22_AR_N"/>
    <property type="match status" value="1"/>
</dbReference>
<gene>
    <name evidence="2" type="ORF">Xsto_03319</name>
</gene>
<dbReference type="AlphaFoldDB" id="A0A2D0KL40"/>
<name>A0A2D0KL40_9GAMM</name>
<reference evidence="2 3" key="1">
    <citation type="journal article" date="2017" name="Nat. Microbiol.">
        <title>Natural product diversity associated with the nematode symbionts Photorhabdus and Xenorhabdus.</title>
        <authorList>
            <person name="Tobias N.J."/>
            <person name="Wolff H."/>
            <person name="Djahanschiri B."/>
            <person name="Grundmann F."/>
            <person name="Kronenwerth M."/>
            <person name="Shi Y.M."/>
            <person name="Simonyi S."/>
            <person name="Grun P."/>
            <person name="Shapiro-Ilan D."/>
            <person name="Pidot S.J."/>
            <person name="Stinear T.P."/>
            <person name="Ebersberger I."/>
            <person name="Bode H.B."/>
        </authorList>
    </citation>
    <scope>NUCLEOTIDE SEQUENCE [LARGE SCALE GENOMIC DNA]</scope>
    <source>
        <strain evidence="2 3">DSM 17904</strain>
    </source>
</reference>
<evidence type="ECO:0000313" key="2">
    <source>
        <dbReference type="EMBL" id="PHM64122.1"/>
    </source>
</evidence>
<dbReference type="RefSeq" id="WP_244590424.1">
    <property type="nucleotide sequence ID" value="NZ_CAWNRH010000111.1"/>
</dbReference>
<dbReference type="Proteomes" id="UP000222366">
    <property type="component" value="Unassembled WGS sequence"/>
</dbReference>
<dbReference type="InterPro" id="IPR018875">
    <property type="entry name" value="Antirepressor_Ant_N"/>
</dbReference>
<proteinExistence type="predicted"/>
<feature type="domain" description="Antirepressor protein ant N-terminal" evidence="1">
    <location>
        <begin position="14"/>
        <end position="120"/>
    </location>
</feature>
<evidence type="ECO:0000259" key="1">
    <source>
        <dbReference type="Pfam" id="PF10547"/>
    </source>
</evidence>
<dbReference type="PRINTS" id="PR01994">
    <property type="entry name" value="ANTIREPRESSR"/>
</dbReference>
<evidence type="ECO:0000313" key="3">
    <source>
        <dbReference type="Proteomes" id="UP000222366"/>
    </source>
</evidence>
<accession>A0A2D0KL40</accession>
<comment type="caution">
    <text evidence="2">The sequence shown here is derived from an EMBL/GenBank/DDBJ whole genome shotgun (WGS) entry which is preliminary data.</text>
</comment>
<dbReference type="EMBL" id="NJAJ01000036">
    <property type="protein sequence ID" value="PHM64122.1"/>
    <property type="molecule type" value="Genomic_DNA"/>
</dbReference>
<organism evidence="2 3">
    <name type="scientific">Xenorhabdus stockiae</name>
    <dbReference type="NCBI Taxonomy" id="351614"/>
    <lineage>
        <taxon>Bacteria</taxon>
        <taxon>Pseudomonadati</taxon>
        <taxon>Pseudomonadota</taxon>
        <taxon>Gammaproteobacteria</taxon>
        <taxon>Enterobacterales</taxon>
        <taxon>Morganellaceae</taxon>
        <taxon>Xenorhabdus</taxon>
    </lineage>
</organism>
<sequence length="186" mass="21192">MSIVAVKESGQTINVPFYGADLFIVNYNGVPYVPMKPIVEGMGLSWASQCTKLKTRIQADVEKIPILTKQGLRTMSCLALDELAGWLAMINPNKVKATIKDNVMWYQEECDDVLYKYWKMSEEKKRVKLQSPNFRYLVKVEIYDHYLKKTNAFTGGAETPEDIIAGVARQYGYHIEKVIPLPIHKA</sequence>
<protein>
    <submittedName>
        <fullName evidence="2">Antirepressor</fullName>
    </submittedName>
</protein>